<evidence type="ECO:0000256" key="3">
    <source>
        <dbReference type="ARBA" id="ARBA00022840"/>
    </source>
</evidence>
<dbReference type="NCBIfam" id="TIGR01081">
    <property type="entry name" value="mpl"/>
    <property type="match status" value="1"/>
</dbReference>
<keyword evidence="3" id="KW-0067">ATP-binding</keyword>
<dbReference type="GO" id="GO:0016881">
    <property type="term" value="F:acid-amino acid ligase activity"/>
    <property type="evidence" value="ECO:0007669"/>
    <property type="project" value="InterPro"/>
</dbReference>
<proteinExistence type="predicted"/>
<dbReference type="Gene3D" id="3.90.190.20">
    <property type="entry name" value="Mur ligase, C-terminal domain"/>
    <property type="match status" value="1"/>
</dbReference>
<protein>
    <recommendedName>
        <fullName evidence="8">Mur ligase central domain-containing protein</fullName>
    </recommendedName>
</protein>
<dbReference type="Pfam" id="PF01225">
    <property type="entry name" value="Mur_ligase"/>
    <property type="match status" value="1"/>
</dbReference>
<feature type="domain" description="Mur ligase N-terminal catalytic" evidence="4">
    <location>
        <begin position="5"/>
        <end position="101"/>
    </location>
</feature>
<feature type="domain" description="Mur ligase C-terminal" evidence="5">
    <location>
        <begin position="316"/>
        <end position="437"/>
    </location>
</feature>
<evidence type="ECO:0008006" key="8">
    <source>
        <dbReference type="Google" id="ProtNLM"/>
    </source>
</evidence>
<dbReference type="Pfam" id="PF02875">
    <property type="entry name" value="Mur_ligase_C"/>
    <property type="match status" value="1"/>
</dbReference>
<keyword evidence="2" id="KW-0547">Nucleotide-binding</keyword>
<dbReference type="AlphaFoldDB" id="A0A381NVD2"/>
<gene>
    <name evidence="7" type="ORF">METZ01_LOCUS11440</name>
</gene>
<dbReference type="Gene3D" id="3.40.50.720">
    <property type="entry name" value="NAD(P)-binding Rossmann-like Domain"/>
    <property type="match status" value="1"/>
</dbReference>
<dbReference type="InterPro" id="IPR000713">
    <property type="entry name" value="Mur_ligase_N"/>
</dbReference>
<dbReference type="InterPro" id="IPR005757">
    <property type="entry name" value="Mpl"/>
</dbReference>
<dbReference type="GO" id="GO:0071555">
    <property type="term" value="P:cell wall organization"/>
    <property type="evidence" value="ECO:0007669"/>
    <property type="project" value="InterPro"/>
</dbReference>
<dbReference type="SUPFAM" id="SSF51984">
    <property type="entry name" value="MurCD N-terminal domain"/>
    <property type="match status" value="1"/>
</dbReference>
<feature type="domain" description="Mur ligase central" evidence="6">
    <location>
        <begin position="110"/>
        <end position="293"/>
    </location>
</feature>
<name>A0A381NVD2_9ZZZZ</name>
<dbReference type="SUPFAM" id="SSF53623">
    <property type="entry name" value="MurD-like peptide ligases, catalytic domain"/>
    <property type="match status" value="1"/>
</dbReference>
<dbReference type="Pfam" id="PF08245">
    <property type="entry name" value="Mur_ligase_M"/>
    <property type="match status" value="1"/>
</dbReference>
<dbReference type="GO" id="GO:0009252">
    <property type="term" value="P:peptidoglycan biosynthetic process"/>
    <property type="evidence" value="ECO:0007669"/>
    <property type="project" value="InterPro"/>
</dbReference>
<dbReference type="InterPro" id="IPR036565">
    <property type="entry name" value="Mur-like_cat_sf"/>
</dbReference>
<dbReference type="Gene3D" id="3.40.1190.10">
    <property type="entry name" value="Mur-like, catalytic domain"/>
    <property type="match status" value="1"/>
</dbReference>
<sequence length="450" mass="50486">MAVKKIHILGICGTFMGGLALLARELGFEVSGCDENVYPPMSDLLKEQNIKVIKGYNKKDLPEADLYLIGNVISRGNESIEHILDFKLPHTSGPAWLSENILKNRRVIAVSGTHGKTSTTAMLTWILVNLGMDPGFLIAGRPKDFSVSAKLGKDEIFVIEADEYDTAFFDKRAKLIHYNPEVLIINNLEFDHGDIYSNLLEIQKQFHNLIRTMSSEDCIVFPGDDKNIREVLDLGVWSKEVEFGVEGNSSNYFEAIKKDHSSVRFSINKKVVEINWNLLGEHNARNAITALLALQHFNLSLSDSAKCLESFSGVKRRLDTIIDRKDLKLFDDFAHHPTAIQETLKGLRARYLNNRIIALIEIRSNTMKSGLHDKNLTSATSKADLVFWKGPDKDQLNNLVNKSPEKNYVIDSVDSFSDELKSSIIKDNDVIIMMSNGSFDGLADLLNSKL</sequence>
<dbReference type="InterPro" id="IPR036615">
    <property type="entry name" value="Mur_ligase_C_dom_sf"/>
</dbReference>
<evidence type="ECO:0000259" key="5">
    <source>
        <dbReference type="Pfam" id="PF02875"/>
    </source>
</evidence>
<keyword evidence="1" id="KW-0436">Ligase</keyword>
<dbReference type="SUPFAM" id="SSF53244">
    <property type="entry name" value="MurD-like peptide ligases, peptide-binding domain"/>
    <property type="match status" value="1"/>
</dbReference>
<dbReference type="InterPro" id="IPR004101">
    <property type="entry name" value="Mur_ligase_C"/>
</dbReference>
<evidence type="ECO:0000256" key="2">
    <source>
        <dbReference type="ARBA" id="ARBA00022741"/>
    </source>
</evidence>
<dbReference type="PANTHER" id="PTHR43445">
    <property type="entry name" value="UDP-N-ACETYLMURAMATE--L-ALANINE LIGASE-RELATED"/>
    <property type="match status" value="1"/>
</dbReference>
<organism evidence="7">
    <name type="scientific">marine metagenome</name>
    <dbReference type="NCBI Taxonomy" id="408172"/>
    <lineage>
        <taxon>unclassified sequences</taxon>
        <taxon>metagenomes</taxon>
        <taxon>ecological metagenomes</taxon>
    </lineage>
</organism>
<evidence type="ECO:0000259" key="6">
    <source>
        <dbReference type="Pfam" id="PF08245"/>
    </source>
</evidence>
<dbReference type="InterPro" id="IPR050061">
    <property type="entry name" value="MurCDEF_pg_biosynth"/>
</dbReference>
<dbReference type="PANTHER" id="PTHR43445:SF5">
    <property type="entry name" value="UDP-N-ACETYLMURAMATE--L-ALANYL-GAMMA-D-GLUTAMYL-MESO-2,6-DIAMINOHEPTANDIOATE LIGASE"/>
    <property type="match status" value="1"/>
</dbReference>
<evidence type="ECO:0000259" key="4">
    <source>
        <dbReference type="Pfam" id="PF01225"/>
    </source>
</evidence>
<dbReference type="EMBL" id="UINC01000629">
    <property type="protein sequence ID" value="SUZ58586.1"/>
    <property type="molecule type" value="Genomic_DNA"/>
</dbReference>
<reference evidence="7" key="1">
    <citation type="submission" date="2018-05" db="EMBL/GenBank/DDBJ databases">
        <authorList>
            <person name="Lanie J.A."/>
            <person name="Ng W.-L."/>
            <person name="Kazmierczak K.M."/>
            <person name="Andrzejewski T.M."/>
            <person name="Davidsen T.M."/>
            <person name="Wayne K.J."/>
            <person name="Tettelin H."/>
            <person name="Glass J.I."/>
            <person name="Rusch D."/>
            <person name="Podicherti R."/>
            <person name="Tsui H.-C.T."/>
            <person name="Winkler M.E."/>
        </authorList>
    </citation>
    <scope>NUCLEOTIDE SEQUENCE</scope>
</reference>
<accession>A0A381NVD2</accession>
<evidence type="ECO:0000256" key="1">
    <source>
        <dbReference type="ARBA" id="ARBA00022598"/>
    </source>
</evidence>
<dbReference type="InterPro" id="IPR013221">
    <property type="entry name" value="Mur_ligase_cen"/>
</dbReference>
<dbReference type="GO" id="GO:0005524">
    <property type="term" value="F:ATP binding"/>
    <property type="evidence" value="ECO:0007669"/>
    <property type="project" value="UniProtKB-KW"/>
</dbReference>
<evidence type="ECO:0000313" key="7">
    <source>
        <dbReference type="EMBL" id="SUZ58586.1"/>
    </source>
</evidence>